<dbReference type="InterPro" id="IPR046849">
    <property type="entry name" value="E2_motif"/>
</dbReference>
<dbReference type="AlphaFoldDB" id="A0A200R1J1"/>
<dbReference type="GO" id="GO:0009451">
    <property type="term" value="P:RNA modification"/>
    <property type="evidence" value="ECO:0007669"/>
    <property type="project" value="InterPro"/>
</dbReference>
<organism evidence="5 6">
    <name type="scientific">Macleaya cordata</name>
    <name type="common">Five-seeded plume-poppy</name>
    <name type="synonym">Bocconia cordata</name>
    <dbReference type="NCBI Taxonomy" id="56857"/>
    <lineage>
        <taxon>Eukaryota</taxon>
        <taxon>Viridiplantae</taxon>
        <taxon>Streptophyta</taxon>
        <taxon>Embryophyta</taxon>
        <taxon>Tracheophyta</taxon>
        <taxon>Spermatophyta</taxon>
        <taxon>Magnoliopsida</taxon>
        <taxon>Ranunculales</taxon>
        <taxon>Papaveraceae</taxon>
        <taxon>Papaveroideae</taxon>
        <taxon>Macleaya</taxon>
    </lineage>
</organism>
<accession>A0A200R1J1</accession>
<evidence type="ECO:0000259" key="4">
    <source>
        <dbReference type="Pfam" id="PF14432"/>
    </source>
</evidence>
<dbReference type="PROSITE" id="PS51375">
    <property type="entry name" value="PPR"/>
    <property type="match status" value="3"/>
</dbReference>
<dbReference type="GO" id="GO:0003729">
    <property type="term" value="F:mRNA binding"/>
    <property type="evidence" value="ECO:0007669"/>
    <property type="project" value="UniProtKB-ARBA"/>
</dbReference>
<comment type="similarity">
    <text evidence="1">Belongs to the PPR family. PCMP-H subfamily.</text>
</comment>
<dbReference type="Pfam" id="PF20431">
    <property type="entry name" value="E_motif"/>
    <property type="match status" value="1"/>
</dbReference>
<dbReference type="Proteomes" id="UP000195402">
    <property type="component" value="Unassembled WGS sequence"/>
</dbReference>
<evidence type="ECO:0000313" key="5">
    <source>
        <dbReference type="EMBL" id="OVA16594.1"/>
    </source>
</evidence>
<name>A0A200R1J1_MACCD</name>
<dbReference type="PANTHER" id="PTHR47926:SF391">
    <property type="entry name" value="TETRATRICOPEPTIDE-LIKE HELICAL DOMAIN SUPERFAMILY"/>
    <property type="match status" value="1"/>
</dbReference>
<protein>
    <submittedName>
        <fullName evidence="5">Pentatricopeptide repeat</fullName>
    </submittedName>
</protein>
<evidence type="ECO:0000256" key="3">
    <source>
        <dbReference type="PROSITE-ProRule" id="PRU00708"/>
    </source>
</evidence>
<dbReference type="InterPro" id="IPR046960">
    <property type="entry name" value="PPR_At4g14850-like_plant"/>
</dbReference>
<dbReference type="InterPro" id="IPR032867">
    <property type="entry name" value="DYW_dom"/>
</dbReference>
<dbReference type="PANTHER" id="PTHR47926">
    <property type="entry name" value="PENTATRICOPEPTIDE REPEAT-CONTAINING PROTEIN"/>
    <property type="match status" value="1"/>
</dbReference>
<evidence type="ECO:0000256" key="1">
    <source>
        <dbReference type="ARBA" id="ARBA00006643"/>
    </source>
</evidence>
<dbReference type="Pfam" id="PF01535">
    <property type="entry name" value="PPR"/>
    <property type="match status" value="2"/>
</dbReference>
<feature type="domain" description="DYW" evidence="4">
    <location>
        <begin position="511"/>
        <end position="580"/>
    </location>
</feature>
<evidence type="ECO:0000313" key="6">
    <source>
        <dbReference type="Proteomes" id="UP000195402"/>
    </source>
</evidence>
<dbReference type="Pfam" id="PF13041">
    <property type="entry name" value="PPR_2"/>
    <property type="match status" value="2"/>
</dbReference>
<dbReference type="InParanoid" id="A0A200R1J1"/>
<keyword evidence="6" id="KW-1185">Reference proteome</keyword>
<reference evidence="5 6" key="1">
    <citation type="journal article" date="2017" name="Mol. Plant">
        <title>The Genome of Medicinal Plant Macleaya cordata Provides New Insights into Benzylisoquinoline Alkaloids Metabolism.</title>
        <authorList>
            <person name="Liu X."/>
            <person name="Liu Y."/>
            <person name="Huang P."/>
            <person name="Ma Y."/>
            <person name="Qing Z."/>
            <person name="Tang Q."/>
            <person name="Cao H."/>
            <person name="Cheng P."/>
            <person name="Zheng Y."/>
            <person name="Yuan Z."/>
            <person name="Zhou Y."/>
            <person name="Liu J."/>
            <person name="Tang Z."/>
            <person name="Zhuo Y."/>
            <person name="Zhang Y."/>
            <person name="Yu L."/>
            <person name="Huang J."/>
            <person name="Yang P."/>
            <person name="Peng Q."/>
            <person name="Zhang J."/>
            <person name="Jiang W."/>
            <person name="Zhang Z."/>
            <person name="Lin K."/>
            <person name="Ro D.K."/>
            <person name="Chen X."/>
            <person name="Xiong X."/>
            <person name="Shang Y."/>
            <person name="Huang S."/>
            <person name="Zeng J."/>
        </authorList>
    </citation>
    <scope>NUCLEOTIDE SEQUENCE [LARGE SCALE GENOMIC DNA]</scope>
    <source>
        <strain evidence="6">cv. BLH2017</strain>
        <tissue evidence="5">Root</tissue>
    </source>
</reference>
<dbReference type="OMA" id="CLRIVKN"/>
<dbReference type="FunFam" id="1.25.40.10:FF:000690">
    <property type="entry name" value="Pentatricopeptide repeat-containing protein"/>
    <property type="match status" value="1"/>
</dbReference>
<feature type="repeat" description="PPR" evidence="3">
    <location>
        <begin position="271"/>
        <end position="305"/>
    </location>
</feature>
<dbReference type="InterPro" id="IPR011990">
    <property type="entry name" value="TPR-like_helical_dom_sf"/>
</dbReference>
<dbReference type="InterPro" id="IPR046848">
    <property type="entry name" value="E_motif"/>
</dbReference>
<dbReference type="Pfam" id="PF20430">
    <property type="entry name" value="Eplus_motif"/>
    <property type="match status" value="1"/>
</dbReference>
<feature type="repeat" description="PPR" evidence="3">
    <location>
        <begin position="170"/>
        <end position="204"/>
    </location>
</feature>
<dbReference type="FunFam" id="1.25.40.10:FF:000470">
    <property type="entry name" value="Pentatricopeptide repeat-containing protein At5g66520"/>
    <property type="match status" value="1"/>
</dbReference>
<gene>
    <name evidence="5" type="ORF">BVC80_1543g24</name>
</gene>
<evidence type="ECO:0000256" key="2">
    <source>
        <dbReference type="ARBA" id="ARBA00022737"/>
    </source>
</evidence>
<feature type="repeat" description="PPR" evidence="3">
    <location>
        <begin position="240"/>
        <end position="270"/>
    </location>
</feature>
<keyword evidence="2" id="KW-0677">Repeat</keyword>
<sequence>MSKINSIMSLLQGCNNMGKFQKIHAQVLLNGYQDDPTISNKLLSFCAISISGSLAYASLLFSQVKNPQTSSWNSMIRGYSQSPTPLQAVFYYNKMMFEGQSRPDNFTLSFLLKACEKAKAEKKCREVHGSLIRIGFATDVVVCTNLVRSYVGNGLVGTAQMVFDEMPERDLVCWNSMISCYSQAGLHDEALNIYSRMRNANVGLDEFTIVSLLSSCAHVGALNFGVQIQKFVDENGFMDNVFVGNALVDMYAKCGSLDWACRVFDRMQKRDVFSWNSMIIGLGVHGRGDEAIHFFRQMLTAGVRPNSITFIGLLCGCSHQGQTEEGIKYFHMMSSEFNLEPGIKHYGCMVDMFGRAGKLDKALEFIGNSPTQDDPVLWRTLLGACKIHRNVEIGEEAMKHLVQLKALNAGDCVLLAGIYDAAQDQQGVAKMRKLIKDQGIKTIPGWSWIEVDNSVHKFLVDDKSHNDSEEIYSKLKEIIHRATLAGYVVEEESLVSVPDSGEELYGNSGSYHSEKLAIAYGLAKTSERTSLRIVKNLRVCRDCHSFTKFVSKAFNREIIVRDRVRFHHFKHGTCSCKDYW</sequence>
<dbReference type="NCBIfam" id="TIGR00756">
    <property type="entry name" value="PPR"/>
    <property type="match status" value="4"/>
</dbReference>
<dbReference type="GO" id="GO:0008270">
    <property type="term" value="F:zinc ion binding"/>
    <property type="evidence" value="ECO:0007669"/>
    <property type="project" value="InterPro"/>
</dbReference>
<dbReference type="Pfam" id="PF14432">
    <property type="entry name" value="DYW_deaminase"/>
    <property type="match status" value="1"/>
</dbReference>
<dbReference type="FunCoup" id="A0A200R1J1">
    <property type="interactions" value="11"/>
</dbReference>
<dbReference type="Gene3D" id="1.25.40.10">
    <property type="entry name" value="Tetratricopeptide repeat domain"/>
    <property type="match status" value="4"/>
</dbReference>
<proteinExistence type="inferred from homology"/>
<comment type="caution">
    <text evidence="5">The sequence shown here is derived from an EMBL/GenBank/DDBJ whole genome shotgun (WGS) entry which is preliminary data.</text>
</comment>
<dbReference type="OrthoDB" id="727945at2759"/>
<dbReference type="InterPro" id="IPR002885">
    <property type="entry name" value="PPR_rpt"/>
</dbReference>
<dbReference type="EMBL" id="MVGT01000481">
    <property type="protein sequence ID" value="OVA16594.1"/>
    <property type="molecule type" value="Genomic_DNA"/>
</dbReference>